<sequence length="72" mass="8218">MNVQEKQKKKKKLLKSGSIRNSNLSEISAGDPYQNSLLDVLYDLIASIKKDRIESEESMCESKKLFALNTLR</sequence>
<reference evidence="1 2" key="1">
    <citation type="submission" date="2021-06" db="EMBL/GenBank/DDBJ databases">
        <authorList>
            <person name="Kallberg Y."/>
            <person name="Tangrot J."/>
            <person name="Rosling A."/>
        </authorList>
    </citation>
    <scope>NUCLEOTIDE SEQUENCE [LARGE SCALE GENOMIC DNA]</scope>
    <source>
        <strain evidence="1 2">120-4 pot B 10/14</strain>
    </source>
</reference>
<comment type="caution">
    <text evidence="1">The sequence shown here is derived from an EMBL/GenBank/DDBJ whole genome shotgun (WGS) entry which is preliminary data.</text>
</comment>
<accession>A0ABN7XQL5</accession>
<protein>
    <submittedName>
        <fullName evidence="1">43243_t:CDS:1</fullName>
    </submittedName>
</protein>
<evidence type="ECO:0000313" key="2">
    <source>
        <dbReference type="Proteomes" id="UP000789901"/>
    </source>
</evidence>
<dbReference type="EMBL" id="CAJVQB010173455">
    <property type="protein sequence ID" value="CAG8857659.1"/>
    <property type="molecule type" value="Genomic_DNA"/>
</dbReference>
<proteinExistence type="predicted"/>
<keyword evidence="2" id="KW-1185">Reference proteome</keyword>
<name>A0ABN7XQL5_GIGMA</name>
<evidence type="ECO:0000313" key="1">
    <source>
        <dbReference type="EMBL" id="CAG8857659.1"/>
    </source>
</evidence>
<organism evidence="1 2">
    <name type="scientific">Gigaspora margarita</name>
    <dbReference type="NCBI Taxonomy" id="4874"/>
    <lineage>
        <taxon>Eukaryota</taxon>
        <taxon>Fungi</taxon>
        <taxon>Fungi incertae sedis</taxon>
        <taxon>Mucoromycota</taxon>
        <taxon>Glomeromycotina</taxon>
        <taxon>Glomeromycetes</taxon>
        <taxon>Diversisporales</taxon>
        <taxon>Gigasporaceae</taxon>
        <taxon>Gigaspora</taxon>
    </lineage>
</organism>
<gene>
    <name evidence="1" type="ORF">GMARGA_LOCUS46478</name>
</gene>
<dbReference type="Proteomes" id="UP000789901">
    <property type="component" value="Unassembled WGS sequence"/>
</dbReference>